<keyword evidence="5" id="KW-0472">Membrane</keyword>
<dbReference type="Pfam" id="PF02902">
    <property type="entry name" value="Peptidase_C48"/>
    <property type="match status" value="1"/>
</dbReference>
<reference evidence="8 9" key="1">
    <citation type="journal article" date="2016" name="Mol. Biol. Evol.">
        <title>Comparative Genomics of Early-Diverging Mushroom-Forming Fungi Provides Insights into the Origins of Lignocellulose Decay Capabilities.</title>
        <authorList>
            <person name="Nagy L.G."/>
            <person name="Riley R."/>
            <person name="Tritt A."/>
            <person name="Adam C."/>
            <person name="Daum C."/>
            <person name="Floudas D."/>
            <person name="Sun H."/>
            <person name="Yadav J.S."/>
            <person name="Pangilinan J."/>
            <person name="Larsson K.H."/>
            <person name="Matsuura K."/>
            <person name="Barry K."/>
            <person name="Labutti K."/>
            <person name="Kuo R."/>
            <person name="Ohm R.A."/>
            <person name="Bhattacharya S.S."/>
            <person name="Shirouzu T."/>
            <person name="Yoshinaga Y."/>
            <person name="Martin F.M."/>
            <person name="Grigoriev I.V."/>
            <person name="Hibbett D.S."/>
        </authorList>
    </citation>
    <scope>NUCLEOTIDE SEQUENCE [LARGE SCALE GENOMIC DNA]</scope>
    <source>
        <strain evidence="8 9">HHB12029</strain>
    </source>
</reference>
<keyword evidence="6" id="KW-0732">Signal</keyword>
<keyword evidence="5" id="KW-0812">Transmembrane</keyword>
<feature type="transmembrane region" description="Helical" evidence="5">
    <location>
        <begin position="36"/>
        <end position="56"/>
    </location>
</feature>
<dbReference type="GO" id="GO:0006508">
    <property type="term" value="P:proteolysis"/>
    <property type="evidence" value="ECO:0007669"/>
    <property type="project" value="UniProtKB-KW"/>
</dbReference>
<name>A0A165CRY9_EXIGL</name>
<protein>
    <recommendedName>
        <fullName evidence="7">Ubiquitin-like protease family profile domain-containing protein</fullName>
    </recommendedName>
</protein>
<feature type="signal peptide" evidence="6">
    <location>
        <begin position="1"/>
        <end position="20"/>
    </location>
</feature>
<evidence type="ECO:0000256" key="4">
    <source>
        <dbReference type="SAM" id="MobiDB-lite"/>
    </source>
</evidence>
<dbReference type="InParanoid" id="A0A165CRY9"/>
<evidence type="ECO:0000313" key="8">
    <source>
        <dbReference type="EMBL" id="KZV82995.1"/>
    </source>
</evidence>
<comment type="similarity">
    <text evidence="1">Belongs to the peptidase C48 family.</text>
</comment>
<feature type="transmembrane region" description="Helical" evidence="5">
    <location>
        <begin position="96"/>
        <end position="117"/>
    </location>
</feature>
<feature type="transmembrane region" description="Helical" evidence="5">
    <location>
        <begin position="68"/>
        <end position="90"/>
    </location>
</feature>
<evidence type="ECO:0000256" key="2">
    <source>
        <dbReference type="ARBA" id="ARBA00022670"/>
    </source>
</evidence>
<keyword evidence="9" id="KW-1185">Reference proteome</keyword>
<dbReference type="SUPFAM" id="SSF54001">
    <property type="entry name" value="Cysteine proteinases"/>
    <property type="match status" value="1"/>
</dbReference>
<dbReference type="GO" id="GO:0019783">
    <property type="term" value="F:ubiquitin-like protein peptidase activity"/>
    <property type="evidence" value="ECO:0007669"/>
    <property type="project" value="UniProtKB-ARBA"/>
</dbReference>
<dbReference type="EMBL" id="KV426294">
    <property type="protein sequence ID" value="KZV82995.1"/>
    <property type="molecule type" value="Genomic_DNA"/>
</dbReference>
<dbReference type="PROSITE" id="PS50600">
    <property type="entry name" value="ULP_PROTEASE"/>
    <property type="match status" value="1"/>
</dbReference>
<proteinExistence type="inferred from homology"/>
<dbReference type="Gene3D" id="3.40.395.10">
    <property type="entry name" value="Adenoviral Proteinase, Chain A"/>
    <property type="match status" value="1"/>
</dbReference>
<dbReference type="AlphaFoldDB" id="A0A165CRY9"/>
<evidence type="ECO:0000256" key="1">
    <source>
        <dbReference type="ARBA" id="ARBA00005234"/>
    </source>
</evidence>
<keyword evidence="5" id="KW-1133">Transmembrane helix</keyword>
<accession>A0A165CRY9</accession>
<feature type="compositionally biased region" description="Low complexity" evidence="4">
    <location>
        <begin position="473"/>
        <end position="493"/>
    </location>
</feature>
<evidence type="ECO:0000256" key="5">
    <source>
        <dbReference type="SAM" id="Phobius"/>
    </source>
</evidence>
<evidence type="ECO:0000256" key="3">
    <source>
        <dbReference type="ARBA" id="ARBA00022801"/>
    </source>
</evidence>
<dbReference type="OrthoDB" id="3260096at2759"/>
<evidence type="ECO:0000313" key="9">
    <source>
        <dbReference type="Proteomes" id="UP000077266"/>
    </source>
</evidence>
<feature type="region of interest" description="Disordered" evidence="4">
    <location>
        <begin position="430"/>
        <end position="536"/>
    </location>
</feature>
<feature type="compositionally biased region" description="Acidic residues" evidence="4">
    <location>
        <begin position="450"/>
        <end position="467"/>
    </location>
</feature>
<evidence type="ECO:0000256" key="6">
    <source>
        <dbReference type="SAM" id="SignalP"/>
    </source>
</evidence>
<keyword evidence="3" id="KW-0378">Hydrolase</keyword>
<keyword evidence="2" id="KW-0645">Protease</keyword>
<dbReference type="InterPro" id="IPR003653">
    <property type="entry name" value="Peptidase_C48_C"/>
</dbReference>
<feature type="domain" description="Ubiquitin-like protease family profile" evidence="7">
    <location>
        <begin position="230"/>
        <end position="398"/>
    </location>
</feature>
<feature type="transmembrane region" description="Helical" evidence="5">
    <location>
        <begin position="137"/>
        <end position="155"/>
    </location>
</feature>
<dbReference type="InterPro" id="IPR038765">
    <property type="entry name" value="Papain-like_cys_pep_sf"/>
</dbReference>
<organism evidence="8 9">
    <name type="scientific">Exidia glandulosa HHB12029</name>
    <dbReference type="NCBI Taxonomy" id="1314781"/>
    <lineage>
        <taxon>Eukaryota</taxon>
        <taxon>Fungi</taxon>
        <taxon>Dikarya</taxon>
        <taxon>Basidiomycota</taxon>
        <taxon>Agaricomycotina</taxon>
        <taxon>Agaricomycetes</taxon>
        <taxon>Auriculariales</taxon>
        <taxon>Exidiaceae</taxon>
        <taxon>Exidia</taxon>
    </lineage>
</organism>
<sequence>MLRKVVLALSLCSLAIVAVAAPYIVPPLCLAPRIWHSLTLVLLWESGLAFLCLSSVSNPGRSPAFGAAFAYVLAILTFLATAAVVTILRASLDSPTVSAIATVWAAWSSILAASALITHRSWDQLVTRQYTLKYGDIEYSGVLCILIRFSVWVRSLTCRRRHSLRGGSGPGGMQPLPSHERATTLWQQAEAWLRLRTLSSHPRTVDLAHRCLTRLSVLPKNCRISCFNAAGLTTNLVVELLGSAWLSDEHIAAGNEFVAQELGSSSRVQFTSPFFFVQLVTRRERADANGSGLGRRQKLDSRLVNGDIDVLVMPAHVYGNHWTQFHVYIEERTISYLDPRDFDASESPPAEFLSNLRWWLGQLLDGAEFALVQPSCTRPLQTDSHSCGVAILSTSAAVLLGYPSWSQADAQLHRMEWFLRFSGRFLDDEMDGQDRNDGDEPHAPGIDTVPDVDFEMLDADNSGDSDFELASVPALAPPSDSESDASSSGRTDSTVLDDDDIRKRSARSLPPPPQPKRPRIELRSGVTAARSSRTGS</sequence>
<feature type="compositionally biased region" description="Basic and acidic residues" evidence="4">
    <location>
        <begin position="432"/>
        <end position="442"/>
    </location>
</feature>
<dbReference type="Proteomes" id="UP000077266">
    <property type="component" value="Unassembled WGS sequence"/>
</dbReference>
<dbReference type="GO" id="GO:0008234">
    <property type="term" value="F:cysteine-type peptidase activity"/>
    <property type="evidence" value="ECO:0007669"/>
    <property type="project" value="InterPro"/>
</dbReference>
<gene>
    <name evidence="8" type="ORF">EXIGLDRAFT_778018</name>
</gene>
<feature type="chain" id="PRO_5007856136" description="Ubiquitin-like protease family profile domain-containing protein" evidence="6">
    <location>
        <begin position="21"/>
        <end position="536"/>
    </location>
</feature>
<evidence type="ECO:0000259" key="7">
    <source>
        <dbReference type="PROSITE" id="PS50600"/>
    </source>
</evidence>